<feature type="non-terminal residue" evidence="3">
    <location>
        <position position="1"/>
    </location>
</feature>
<evidence type="ECO:0000256" key="2">
    <source>
        <dbReference type="SAM" id="Phobius"/>
    </source>
</evidence>
<evidence type="ECO:0000313" key="4">
    <source>
        <dbReference type="Proteomes" id="UP000297245"/>
    </source>
</evidence>
<keyword evidence="2" id="KW-0812">Transmembrane</keyword>
<name>A0A4V4HC86_DENBC</name>
<gene>
    <name evidence="3" type="ORF">K435DRAFT_784705</name>
</gene>
<reference evidence="3 4" key="1">
    <citation type="journal article" date="2019" name="Nat. Ecol. Evol.">
        <title>Megaphylogeny resolves global patterns of mushroom evolution.</title>
        <authorList>
            <person name="Varga T."/>
            <person name="Krizsan K."/>
            <person name="Foldi C."/>
            <person name="Dima B."/>
            <person name="Sanchez-Garcia M."/>
            <person name="Sanchez-Ramirez S."/>
            <person name="Szollosi G.J."/>
            <person name="Szarkandi J.G."/>
            <person name="Papp V."/>
            <person name="Albert L."/>
            <person name="Andreopoulos W."/>
            <person name="Angelini C."/>
            <person name="Antonin V."/>
            <person name="Barry K.W."/>
            <person name="Bougher N.L."/>
            <person name="Buchanan P."/>
            <person name="Buyck B."/>
            <person name="Bense V."/>
            <person name="Catcheside P."/>
            <person name="Chovatia M."/>
            <person name="Cooper J."/>
            <person name="Damon W."/>
            <person name="Desjardin D."/>
            <person name="Finy P."/>
            <person name="Geml J."/>
            <person name="Haridas S."/>
            <person name="Hughes K."/>
            <person name="Justo A."/>
            <person name="Karasinski D."/>
            <person name="Kautmanova I."/>
            <person name="Kiss B."/>
            <person name="Kocsube S."/>
            <person name="Kotiranta H."/>
            <person name="LaButti K.M."/>
            <person name="Lechner B.E."/>
            <person name="Liimatainen K."/>
            <person name="Lipzen A."/>
            <person name="Lukacs Z."/>
            <person name="Mihaltcheva S."/>
            <person name="Morgado L.N."/>
            <person name="Niskanen T."/>
            <person name="Noordeloos M.E."/>
            <person name="Ohm R.A."/>
            <person name="Ortiz-Santana B."/>
            <person name="Ovrebo C."/>
            <person name="Racz N."/>
            <person name="Riley R."/>
            <person name="Savchenko A."/>
            <person name="Shiryaev A."/>
            <person name="Soop K."/>
            <person name="Spirin V."/>
            <person name="Szebenyi C."/>
            <person name="Tomsovsky M."/>
            <person name="Tulloss R.E."/>
            <person name="Uehling J."/>
            <person name="Grigoriev I.V."/>
            <person name="Vagvolgyi C."/>
            <person name="Papp T."/>
            <person name="Martin F.M."/>
            <person name="Miettinen O."/>
            <person name="Hibbett D.S."/>
            <person name="Nagy L.G."/>
        </authorList>
    </citation>
    <scope>NUCLEOTIDE SEQUENCE [LARGE SCALE GENOMIC DNA]</scope>
    <source>
        <strain evidence="3 4">CBS 962.96</strain>
    </source>
</reference>
<sequence length="141" mass="16233">AASFKGNEGIVKFLLDAGADVNAQGGADDHRGQSRDTIHYDSRSFGTINGKYTENDNRSIRRNIENAQNYYGNQGDHDNFGWNTSVMTAQQRPPPNQIAQSNRLRKNDNSRLGIRFDSVYLLMSLLFLTWSIYIYYWLFLW</sequence>
<keyword evidence="2" id="KW-1133">Transmembrane helix</keyword>
<dbReference type="PROSITE" id="PS50088">
    <property type="entry name" value="ANK_REPEAT"/>
    <property type="match status" value="1"/>
</dbReference>
<feature type="transmembrane region" description="Helical" evidence="2">
    <location>
        <begin position="119"/>
        <end position="138"/>
    </location>
</feature>
<dbReference type="Proteomes" id="UP000297245">
    <property type="component" value="Unassembled WGS sequence"/>
</dbReference>
<organism evidence="3 4">
    <name type="scientific">Dendrothele bispora (strain CBS 962.96)</name>
    <dbReference type="NCBI Taxonomy" id="1314807"/>
    <lineage>
        <taxon>Eukaryota</taxon>
        <taxon>Fungi</taxon>
        <taxon>Dikarya</taxon>
        <taxon>Basidiomycota</taxon>
        <taxon>Agaricomycotina</taxon>
        <taxon>Agaricomycetes</taxon>
        <taxon>Agaricomycetidae</taxon>
        <taxon>Agaricales</taxon>
        <taxon>Agaricales incertae sedis</taxon>
        <taxon>Dendrothele</taxon>
    </lineage>
</organism>
<keyword evidence="2" id="KW-0472">Membrane</keyword>
<keyword evidence="4" id="KW-1185">Reference proteome</keyword>
<protein>
    <submittedName>
        <fullName evidence="3">Uncharacterized protein</fullName>
    </submittedName>
</protein>
<dbReference type="EMBL" id="ML179748">
    <property type="protein sequence ID" value="THU82235.1"/>
    <property type="molecule type" value="Genomic_DNA"/>
</dbReference>
<dbReference type="PROSITE" id="PS50297">
    <property type="entry name" value="ANK_REP_REGION"/>
    <property type="match status" value="1"/>
</dbReference>
<keyword evidence="1" id="KW-0040">ANK repeat</keyword>
<dbReference type="InterPro" id="IPR002110">
    <property type="entry name" value="Ankyrin_rpt"/>
</dbReference>
<proteinExistence type="predicted"/>
<accession>A0A4V4HC86</accession>
<evidence type="ECO:0000256" key="1">
    <source>
        <dbReference type="PROSITE-ProRule" id="PRU00023"/>
    </source>
</evidence>
<dbReference type="AlphaFoldDB" id="A0A4V4HC86"/>
<evidence type="ECO:0000313" key="3">
    <source>
        <dbReference type="EMBL" id="THU82235.1"/>
    </source>
</evidence>
<feature type="repeat" description="ANK" evidence="1">
    <location>
        <begin position="1"/>
        <end position="26"/>
    </location>
</feature>